<name>A0A9Q0MY10_9DIPT</name>
<accession>A0A9Q0MY10</accession>
<dbReference type="AlphaFoldDB" id="A0A9Q0MY10"/>
<feature type="coiled-coil region" evidence="1">
    <location>
        <begin position="263"/>
        <end position="329"/>
    </location>
</feature>
<evidence type="ECO:0000313" key="4">
    <source>
        <dbReference type="Proteomes" id="UP001151699"/>
    </source>
</evidence>
<comment type="caution">
    <text evidence="3">The sequence shown here is derived from an EMBL/GenBank/DDBJ whole genome shotgun (WGS) entry which is preliminary data.</text>
</comment>
<organism evidence="3 4">
    <name type="scientific">Pseudolycoriella hygida</name>
    <dbReference type="NCBI Taxonomy" id="35572"/>
    <lineage>
        <taxon>Eukaryota</taxon>
        <taxon>Metazoa</taxon>
        <taxon>Ecdysozoa</taxon>
        <taxon>Arthropoda</taxon>
        <taxon>Hexapoda</taxon>
        <taxon>Insecta</taxon>
        <taxon>Pterygota</taxon>
        <taxon>Neoptera</taxon>
        <taxon>Endopterygota</taxon>
        <taxon>Diptera</taxon>
        <taxon>Nematocera</taxon>
        <taxon>Sciaroidea</taxon>
        <taxon>Sciaridae</taxon>
        <taxon>Pseudolycoriella</taxon>
    </lineage>
</organism>
<evidence type="ECO:0000313" key="3">
    <source>
        <dbReference type="EMBL" id="KAJ6639539.1"/>
    </source>
</evidence>
<feature type="coiled-coil region" evidence="1">
    <location>
        <begin position="528"/>
        <end position="555"/>
    </location>
</feature>
<protein>
    <submittedName>
        <fullName evidence="3">Uncharacterized protein</fullName>
    </submittedName>
</protein>
<feature type="coiled-coil region" evidence="1">
    <location>
        <begin position="458"/>
        <end position="492"/>
    </location>
</feature>
<evidence type="ECO:0000256" key="1">
    <source>
        <dbReference type="SAM" id="Coils"/>
    </source>
</evidence>
<feature type="coiled-coil region" evidence="1">
    <location>
        <begin position="380"/>
        <end position="407"/>
    </location>
</feature>
<dbReference type="Proteomes" id="UP001151699">
    <property type="component" value="Chromosome X"/>
</dbReference>
<keyword evidence="4" id="KW-1185">Reference proteome</keyword>
<keyword evidence="1" id="KW-0175">Coiled coil</keyword>
<feature type="region of interest" description="Disordered" evidence="2">
    <location>
        <begin position="573"/>
        <end position="595"/>
    </location>
</feature>
<reference evidence="3" key="1">
    <citation type="submission" date="2022-07" db="EMBL/GenBank/DDBJ databases">
        <authorList>
            <person name="Trinca V."/>
            <person name="Uliana J.V.C."/>
            <person name="Torres T.T."/>
            <person name="Ward R.J."/>
            <person name="Monesi N."/>
        </authorList>
    </citation>
    <scope>NUCLEOTIDE SEQUENCE</scope>
    <source>
        <strain evidence="3">HSMRA1968</strain>
        <tissue evidence="3">Whole embryos</tissue>
    </source>
</reference>
<feature type="non-terminal residue" evidence="3">
    <location>
        <position position="1"/>
    </location>
</feature>
<gene>
    <name evidence="3" type="ORF">Bhyg_12285</name>
</gene>
<evidence type="ECO:0000256" key="2">
    <source>
        <dbReference type="SAM" id="MobiDB-lite"/>
    </source>
</evidence>
<proteinExistence type="predicted"/>
<dbReference type="EMBL" id="WJQU01000003">
    <property type="protein sequence ID" value="KAJ6639539.1"/>
    <property type="molecule type" value="Genomic_DNA"/>
</dbReference>
<sequence length="630" mass="71921">SIIDDCWKALKFGSFLCENVGFELISESKKTVQLEEQEVSARNAGRCLVPVVKRLRLSATTKAKNVENETSYINESIQKEILDIRKEIENLSKTRREDTNEGRGAEENKEKSQLKSEAEKILKENEMLKGHVERNDSLTNALQKGLDSSLQINRMLENQIQVLTEKLSKAENVCLETSEKNSKLEQELAISKNSAANVGGPNDIQDLKERLSETEKHKLPRHIDSNLQSRIQHLTDKLSEVDGDLFQSRNSSASVEASQRSEIQDLMMLLSKTEKRNHELVEKNLKLERDIVDLECKAATADANLQSRIQHLTEKLSEAERDLLQSKNSSELVESSHRSEIEDLVNRLSETEKCNHDLYNTNAKLERDLVDSIHNAVTAETNLQTRIQHLTEKLSEAERDLFQSNNNSATIQAFQSSEIQDLMIRLSETEKCNHDLYNKNAKLERDLVDSIHNAVTAETNLQSRIQDLSEKLYGAENEKRELSEEIQKLEVESIKGNHLKEELCSLKDLFNAAKAELQKQIVICETSAIDAKKTESELMTKNETLEEELKGWRKKWSEFESVKAQNKPEHELVLKGNAKASDTNTEENQDGSQDKVVCDILQPTRRRQHTKNTENLTGRLIMTRKKTRLE</sequence>
<feature type="region of interest" description="Disordered" evidence="2">
    <location>
        <begin position="93"/>
        <end position="116"/>
    </location>
</feature>